<evidence type="ECO:0000256" key="3">
    <source>
        <dbReference type="ARBA" id="ARBA00005316"/>
    </source>
</evidence>
<evidence type="ECO:0000313" key="10">
    <source>
        <dbReference type="EnsemblMetazoa" id="PPAI006924-PA"/>
    </source>
</evidence>
<dbReference type="GO" id="GO:0006506">
    <property type="term" value="P:GPI anchor biosynthetic process"/>
    <property type="evidence" value="ECO:0007669"/>
    <property type="project" value="UniProtKB-KW"/>
</dbReference>
<evidence type="ECO:0000256" key="6">
    <source>
        <dbReference type="ARBA" id="ARBA00022824"/>
    </source>
</evidence>
<dbReference type="AlphaFoldDB" id="A0A1B0DFW3"/>
<evidence type="ECO:0000256" key="9">
    <source>
        <dbReference type="ARBA" id="ARBA00023180"/>
    </source>
</evidence>
<reference evidence="10" key="1">
    <citation type="submission" date="2022-08" db="UniProtKB">
        <authorList>
            <consortium name="EnsemblMetazoa"/>
        </authorList>
    </citation>
    <scope>IDENTIFICATION</scope>
    <source>
        <strain evidence="10">Israel</strain>
    </source>
</reference>
<dbReference type="PANTHER" id="PTHR21072">
    <property type="entry name" value="GPI TRANSAMIDASE COMPONENT PIG-S"/>
    <property type="match status" value="1"/>
</dbReference>
<dbReference type="VEuPathDB" id="VectorBase:PPAI006924"/>
<dbReference type="EMBL" id="AJVK01015147">
    <property type="status" value="NOT_ANNOTATED_CDS"/>
    <property type="molecule type" value="Genomic_DNA"/>
</dbReference>
<comment type="pathway">
    <text evidence="2">Glycolipid biosynthesis; glycosylphosphatidylinositol-anchor biosynthesis.</text>
</comment>
<organism evidence="10 11">
    <name type="scientific">Phlebotomus papatasi</name>
    <name type="common">Sandfly</name>
    <dbReference type="NCBI Taxonomy" id="29031"/>
    <lineage>
        <taxon>Eukaryota</taxon>
        <taxon>Metazoa</taxon>
        <taxon>Ecdysozoa</taxon>
        <taxon>Arthropoda</taxon>
        <taxon>Hexapoda</taxon>
        <taxon>Insecta</taxon>
        <taxon>Pterygota</taxon>
        <taxon>Neoptera</taxon>
        <taxon>Endopterygota</taxon>
        <taxon>Diptera</taxon>
        <taxon>Nematocera</taxon>
        <taxon>Psychodoidea</taxon>
        <taxon>Psychodidae</taxon>
        <taxon>Phlebotomus</taxon>
        <taxon>Phlebotomus</taxon>
    </lineage>
</organism>
<keyword evidence="7" id="KW-1133">Transmembrane helix</keyword>
<keyword evidence="6" id="KW-0256">Endoplasmic reticulum</keyword>
<keyword evidence="5" id="KW-0812">Transmembrane</keyword>
<protein>
    <submittedName>
        <fullName evidence="10">Uncharacterized protein</fullName>
    </submittedName>
</protein>
<keyword evidence="4" id="KW-0337">GPI-anchor biosynthesis</keyword>
<comment type="similarity">
    <text evidence="3">Belongs to the PIGS family.</text>
</comment>
<dbReference type="PANTHER" id="PTHR21072:SF13">
    <property type="entry name" value="GPI TRANSAMIDASE COMPONENT PIG-S"/>
    <property type="match status" value="1"/>
</dbReference>
<evidence type="ECO:0000256" key="2">
    <source>
        <dbReference type="ARBA" id="ARBA00004687"/>
    </source>
</evidence>
<keyword evidence="9" id="KW-0325">Glycoprotein</keyword>
<name>A0A1B0DFW3_PHLPP</name>
<dbReference type="GO" id="GO:0016255">
    <property type="term" value="P:attachment of GPI anchor to protein"/>
    <property type="evidence" value="ECO:0007669"/>
    <property type="project" value="InterPro"/>
</dbReference>
<dbReference type="VEuPathDB" id="VectorBase:PPAPM1_001948"/>
<keyword evidence="8" id="KW-0472">Membrane</keyword>
<accession>A0A1B0DFW3</accession>
<keyword evidence="11" id="KW-1185">Reference proteome</keyword>
<dbReference type="Proteomes" id="UP000092462">
    <property type="component" value="Unassembled WGS sequence"/>
</dbReference>
<comment type="subcellular location">
    <subcellularLocation>
        <location evidence="1">Endoplasmic reticulum membrane</location>
        <topology evidence="1">Multi-pass membrane protein</topology>
    </subcellularLocation>
</comment>
<dbReference type="EnsemblMetazoa" id="PPAI006924-RA">
    <property type="protein sequence ID" value="PPAI006924-PA"/>
    <property type="gene ID" value="PPAI006924"/>
</dbReference>
<evidence type="ECO:0000256" key="7">
    <source>
        <dbReference type="ARBA" id="ARBA00022989"/>
    </source>
</evidence>
<evidence type="ECO:0000256" key="4">
    <source>
        <dbReference type="ARBA" id="ARBA00022502"/>
    </source>
</evidence>
<evidence type="ECO:0000256" key="8">
    <source>
        <dbReference type="ARBA" id="ARBA00023136"/>
    </source>
</evidence>
<evidence type="ECO:0000313" key="11">
    <source>
        <dbReference type="Proteomes" id="UP000092462"/>
    </source>
</evidence>
<dbReference type="GO" id="GO:0042765">
    <property type="term" value="C:GPI-anchor transamidase complex"/>
    <property type="evidence" value="ECO:0007669"/>
    <property type="project" value="InterPro"/>
</dbReference>
<evidence type="ECO:0000256" key="5">
    <source>
        <dbReference type="ARBA" id="ARBA00022692"/>
    </source>
</evidence>
<proteinExistence type="inferred from homology"/>
<dbReference type="InterPro" id="IPR019540">
    <property type="entry name" value="PtdIno-glycan_biosynth_class_S"/>
</dbReference>
<evidence type="ECO:0000256" key="1">
    <source>
        <dbReference type="ARBA" id="ARBA00004477"/>
    </source>
</evidence>
<sequence length="150" mass="16812">MAEISSISLRKWEVDIYLRNSAIHLIQSTIVTLSSLTKLLKDINYIVINDEVGQAVLDSYRNVVQALSALEANDLTLAVNLAKKAHAASEAAFFDPSLLALLYFPDEQKYAIYIPLFLPVMIPVLMSMNAIRKSWSKKKGQEEAEKPKTE</sequence>
<dbReference type="Pfam" id="PF10510">
    <property type="entry name" value="PIG-S"/>
    <property type="match status" value="1"/>
</dbReference>